<dbReference type="Pfam" id="PF13439">
    <property type="entry name" value="Glyco_transf_4"/>
    <property type="match status" value="1"/>
</dbReference>
<keyword evidence="3" id="KW-0808">Transferase</keyword>
<dbReference type="Pfam" id="PF00534">
    <property type="entry name" value="Glycos_transf_1"/>
    <property type="match status" value="1"/>
</dbReference>
<dbReference type="PANTHER" id="PTHR45947:SF3">
    <property type="entry name" value="SULFOQUINOVOSYL TRANSFERASE SQD2"/>
    <property type="match status" value="1"/>
</dbReference>
<comment type="caution">
    <text evidence="3">The sequence shown here is derived from an EMBL/GenBank/DDBJ whole genome shotgun (WGS) entry which is preliminary data.</text>
</comment>
<evidence type="ECO:0000259" key="2">
    <source>
        <dbReference type="Pfam" id="PF13439"/>
    </source>
</evidence>
<dbReference type="RefSeq" id="WP_185417796.1">
    <property type="nucleotide sequence ID" value="NZ_JAARRU010000002.1"/>
</dbReference>
<dbReference type="InterPro" id="IPR001296">
    <property type="entry name" value="Glyco_trans_1"/>
</dbReference>
<dbReference type="Proteomes" id="UP000586951">
    <property type="component" value="Unassembled WGS sequence"/>
</dbReference>
<feature type="domain" description="Glycosyl transferase family 1" evidence="1">
    <location>
        <begin position="184"/>
        <end position="351"/>
    </location>
</feature>
<dbReference type="InterPro" id="IPR028098">
    <property type="entry name" value="Glyco_trans_4-like_N"/>
</dbReference>
<name>A0A841ZZ44_9LIST</name>
<dbReference type="SUPFAM" id="SSF53756">
    <property type="entry name" value="UDP-Glycosyltransferase/glycogen phosphorylase"/>
    <property type="match status" value="1"/>
</dbReference>
<dbReference type="InterPro" id="IPR050194">
    <property type="entry name" value="Glycosyltransferase_grp1"/>
</dbReference>
<dbReference type="Gene3D" id="3.40.50.2000">
    <property type="entry name" value="Glycogen Phosphorylase B"/>
    <property type="match status" value="2"/>
</dbReference>
<evidence type="ECO:0000313" key="4">
    <source>
        <dbReference type="Proteomes" id="UP000586951"/>
    </source>
</evidence>
<dbReference type="PANTHER" id="PTHR45947">
    <property type="entry name" value="SULFOQUINOVOSYL TRANSFERASE SQD2"/>
    <property type="match status" value="1"/>
</dbReference>
<gene>
    <name evidence="3" type="ORF">HB907_09325</name>
</gene>
<sequence length="393" mass="45105">MSAKQRVFIFSSVHPWNDTRIFHKQARSLAEAGYDVHVYAIVSETQYDNTIPNITVQTFPKTNLLGRRRIWKQFRNIIKRNQPDFVHLHDPELMLLIYRMKRISNAAIVFDMHENFPAALASKKIAGRPFPKSMIPLIHHLEQHMLQKADAILFAEESYKQHYQKITAKKMDILNYPHQNKTSSTLKKPTKPLIVYAGAIHEVRGFYEMLATATELRDRGHPFELLIIGKIPDRLADEAKHYIKQNELDNHVKLLGRMDLQNVNNYYARATIGLALLHPEPNYLGSIATKMFEYMSFGLPFVASNFPLWQEFVAVSGSGLTANPKSVTDIADQIEILLTDQEKHQQLSQSGQIAHHQKYNWTNEATKLLTLYSDLKGGQNCENSLHPPTLPTK</sequence>
<dbReference type="CDD" id="cd03794">
    <property type="entry name" value="GT4_WbuB-like"/>
    <property type="match status" value="1"/>
</dbReference>
<accession>A0A841ZZ44</accession>
<proteinExistence type="predicted"/>
<reference evidence="3 4" key="1">
    <citation type="submission" date="2020-03" db="EMBL/GenBank/DDBJ databases">
        <title>Soil Listeria distribution.</title>
        <authorList>
            <person name="Liao J."/>
            <person name="Wiedmann M."/>
        </authorList>
    </citation>
    <scope>NUCLEOTIDE SEQUENCE [LARGE SCALE GENOMIC DNA]</scope>
    <source>
        <strain evidence="3 4">FSL L7-1427</strain>
    </source>
</reference>
<evidence type="ECO:0000313" key="3">
    <source>
        <dbReference type="EMBL" id="MBC1565607.1"/>
    </source>
</evidence>
<dbReference type="GO" id="GO:0016758">
    <property type="term" value="F:hexosyltransferase activity"/>
    <property type="evidence" value="ECO:0007669"/>
    <property type="project" value="TreeGrafter"/>
</dbReference>
<feature type="domain" description="Glycosyltransferase subfamily 4-like N-terminal" evidence="2">
    <location>
        <begin position="23"/>
        <end position="167"/>
    </location>
</feature>
<dbReference type="EMBL" id="JAARRU010000002">
    <property type="protein sequence ID" value="MBC1565607.1"/>
    <property type="molecule type" value="Genomic_DNA"/>
</dbReference>
<evidence type="ECO:0000259" key="1">
    <source>
        <dbReference type="Pfam" id="PF00534"/>
    </source>
</evidence>
<protein>
    <submittedName>
        <fullName evidence="3">Glycosyltransferase family 4 protein</fullName>
    </submittedName>
</protein>
<organism evidence="3 4">
    <name type="scientific">Listeria booriae</name>
    <dbReference type="NCBI Taxonomy" id="1552123"/>
    <lineage>
        <taxon>Bacteria</taxon>
        <taxon>Bacillati</taxon>
        <taxon>Bacillota</taxon>
        <taxon>Bacilli</taxon>
        <taxon>Bacillales</taxon>
        <taxon>Listeriaceae</taxon>
        <taxon>Listeria</taxon>
    </lineage>
</organism>
<dbReference type="AlphaFoldDB" id="A0A841ZZ44"/>